<dbReference type="GO" id="GO:0003735">
    <property type="term" value="F:structural constituent of ribosome"/>
    <property type="evidence" value="ECO:0007669"/>
    <property type="project" value="InterPro"/>
</dbReference>
<dbReference type="SUPFAM" id="SSF55658">
    <property type="entry name" value="L9 N-domain-like"/>
    <property type="match status" value="1"/>
</dbReference>
<dbReference type="OrthoDB" id="10445847at2759"/>
<evidence type="ECO:0000313" key="7">
    <source>
        <dbReference type="EMBL" id="KII73706.1"/>
    </source>
</evidence>
<dbReference type="PROSITE" id="PS00651">
    <property type="entry name" value="RIBOSOMAL_L9"/>
    <property type="match status" value="1"/>
</dbReference>
<dbReference type="Gene3D" id="3.40.5.10">
    <property type="entry name" value="Ribosomal protein L9, N-terminal domain"/>
    <property type="match status" value="1"/>
</dbReference>
<name>A0A0C2N279_THEKT</name>
<dbReference type="Pfam" id="PF01281">
    <property type="entry name" value="Ribosomal_L9_N"/>
    <property type="match status" value="1"/>
</dbReference>
<protein>
    <recommendedName>
        <fullName evidence="4">Large ribosomal subunit protein bL9m</fullName>
    </recommendedName>
    <alternativeName>
        <fullName evidence="5">39S ribosomal protein L9, mitochondrial</fullName>
    </alternativeName>
</protein>
<evidence type="ECO:0000256" key="5">
    <source>
        <dbReference type="ARBA" id="ARBA00035381"/>
    </source>
</evidence>
<proteinExistence type="inferred from homology"/>
<evidence type="ECO:0000256" key="2">
    <source>
        <dbReference type="ARBA" id="ARBA00022980"/>
    </source>
</evidence>
<accession>A0A0C2N279</accession>
<dbReference type="InterPro" id="IPR000244">
    <property type="entry name" value="Ribosomal_bL9"/>
</dbReference>
<evidence type="ECO:0000313" key="8">
    <source>
        <dbReference type="Proteomes" id="UP000031668"/>
    </source>
</evidence>
<keyword evidence="8" id="KW-1185">Reference proteome</keyword>
<comment type="caution">
    <text evidence="7">The sequence shown here is derived from an EMBL/GenBank/DDBJ whole genome shotgun (WGS) entry which is preliminary data.</text>
</comment>
<feature type="domain" description="Ribosomal protein L9" evidence="6">
    <location>
        <begin position="53"/>
        <end position="80"/>
    </location>
</feature>
<dbReference type="GO" id="GO:1990904">
    <property type="term" value="C:ribonucleoprotein complex"/>
    <property type="evidence" value="ECO:0007669"/>
    <property type="project" value="UniProtKB-KW"/>
</dbReference>
<evidence type="ECO:0000256" key="1">
    <source>
        <dbReference type="ARBA" id="ARBA00010605"/>
    </source>
</evidence>
<dbReference type="InterPro" id="IPR036935">
    <property type="entry name" value="Ribosomal_bL9_N_sf"/>
</dbReference>
<evidence type="ECO:0000256" key="3">
    <source>
        <dbReference type="ARBA" id="ARBA00023274"/>
    </source>
</evidence>
<keyword evidence="2" id="KW-0689">Ribosomal protein</keyword>
<dbReference type="GO" id="GO:0005840">
    <property type="term" value="C:ribosome"/>
    <property type="evidence" value="ECO:0007669"/>
    <property type="project" value="UniProtKB-KW"/>
</dbReference>
<keyword evidence="3" id="KW-0687">Ribonucleoprotein</keyword>
<dbReference type="InterPro" id="IPR009027">
    <property type="entry name" value="Ribosomal_bL9/RNase_H1_N"/>
</dbReference>
<evidence type="ECO:0000259" key="6">
    <source>
        <dbReference type="PROSITE" id="PS00651"/>
    </source>
</evidence>
<dbReference type="GO" id="GO:0006412">
    <property type="term" value="P:translation"/>
    <property type="evidence" value="ECO:0007669"/>
    <property type="project" value="InterPro"/>
</dbReference>
<dbReference type="Proteomes" id="UP000031668">
    <property type="component" value="Unassembled WGS sequence"/>
</dbReference>
<comment type="similarity">
    <text evidence="1">Belongs to the bacterial ribosomal protein bL9 family.</text>
</comment>
<evidence type="ECO:0000256" key="4">
    <source>
        <dbReference type="ARBA" id="ARBA00035194"/>
    </source>
</evidence>
<dbReference type="AlphaFoldDB" id="A0A0C2N279"/>
<reference evidence="7 8" key="1">
    <citation type="journal article" date="2014" name="Genome Biol. Evol.">
        <title>The genome of the myxosporean Thelohanellus kitauei shows adaptations to nutrient acquisition within its fish host.</title>
        <authorList>
            <person name="Yang Y."/>
            <person name="Xiong J."/>
            <person name="Zhou Z."/>
            <person name="Huo F."/>
            <person name="Miao W."/>
            <person name="Ran C."/>
            <person name="Liu Y."/>
            <person name="Zhang J."/>
            <person name="Feng J."/>
            <person name="Wang M."/>
            <person name="Wang M."/>
            <person name="Wang L."/>
            <person name="Yao B."/>
        </authorList>
    </citation>
    <scope>NUCLEOTIDE SEQUENCE [LARGE SCALE GENOMIC DNA]</scope>
    <source>
        <strain evidence="7">Wuqing</strain>
    </source>
</reference>
<dbReference type="EMBL" id="JWZT01000702">
    <property type="protein sequence ID" value="KII73706.1"/>
    <property type="molecule type" value="Genomic_DNA"/>
</dbReference>
<sequence>MFGCLVNLFTKFSRYSKTTKKKEPLFRIYRQRKPPEGSGLVYSFLLQDVKNVGLKNMTVRVNRGFARHFLYPKRLAIPLTPRTLAENPGLLSSPIPFPQKTIEKAETCLRKAKKLLREELVCIVENPKSMLITPWHLAPILTKQRKIDLLPENLYFPRGFITKPGTHKIKVIHQNGLYVTLPVVVKCRVHNKPEKSD</sequence>
<organism evidence="7 8">
    <name type="scientific">Thelohanellus kitauei</name>
    <name type="common">Myxosporean</name>
    <dbReference type="NCBI Taxonomy" id="669202"/>
    <lineage>
        <taxon>Eukaryota</taxon>
        <taxon>Metazoa</taxon>
        <taxon>Cnidaria</taxon>
        <taxon>Myxozoa</taxon>
        <taxon>Myxosporea</taxon>
        <taxon>Bivalvulida</taxon>
        <taxon>Platysporina</taxon>
        <taxon>Myxobolidae</taxon>
        <taxon>Thelohanellus</taxon>
    </lineage>
</organism>
<dbReference type="PANTHER" id="PTHR21368">
    <property type="entry name" value="50S RIBOSOMAL PROTEIN L9"/>
    <property type="match status" value="1"/>
</dbReference>
<dbReference type="InterPro" id="IPR020070">
    <property type="entry name" value="Ribosomal_bL9_N"/>
</dbReference>
<gene>
    <name evidence="7" type="ORF">RF11_14057</name>
</gene>